<evidence type="ECO:0000256" key="1">
    <source>
        <dbReference type="ARBA" id="ARBA00000223"/>
    </source>
</evidence>
<name>A0A3G2R8R9_9FIRM</name>
<dbReference type="GO" id="GO:0062193">
    <property type="term" value="F:D-ribose pyranase activity"/>
    <property type="evidence" value="ECO:0007669"/>
    <property type="project" value="UniProtKB-EC"/>
</dbReference>
<dbReference type="RefSeq" id="WP_122015516.1">
    <property type="nucleotide sequence ID" value="NZ_CP033169.1"/>
</dbReference>
<accession>A0A3G2R8R9</accession>
<evidence type="ECO:0000313" key="5">
    <source>
        <dbReference type="Proteomes" id="UP000280960"/>
    </source>
</evidence>
<dbReference type="KEGG" id="bacg:D2962_15595"/>
<evidence type="ECO:0000256" key="2">
    <source>
        <dbReference type="ARBA" id="ARBA00023235"/>
    </source>
</evidence>
<comment type="catalytic activity">
    <reaction evidence="3">
        <text>alpha-L-fucose = beta-L-fucose</text>
        <dbReference type="Rhea" id="RHEA:25580"/>
        <dbReference type="ChEBI" id="CHEBI:42548"/>
        <dbReference type="ChEBI" id="CHEBI:42589"/>
        <dbReference type="EC" id="5.1.3.29"/>
    </reaction>
</comment>
<keyword evidence="5" id="KW-1185">Reference proteome</keyword>
<comment type="catalytic activity">
    <reaction evidence="1">
        <text>beta-D-ribopyranose = beta-D-ribofuranose</text>
        <dbReference type="Rhea" id="RHEA:25432"/>
        <dbReference type="ChEBI" id="CHEBI:27476"/>
        <dbReference type="ChEBI" id="CHEBI:47002"/>
        <dbReference type="EC" id="5.4.99.62"/>
    </reaction>
</comment>
<evidence type="ECO:0000256" key="3">
    <source>
        <dbReference type="ARBA" id="ARBA00036324"/>
    </source>
</evidence>
<dbReference type="PANTHER" id="PTHR31690">
    <property type="entry name" value="FUCOSE MUTAROTASE"/>
    <property type="match status" value="1"/>
</dbReference>
<dbReference type="GO" id="GO:0042806">
    <property type="term" value="F:fucose binding"/>
    <property type="evidence" value="ECO:0007669"/>
    <property type="project" value="TreeGrafter"/>
</dbReference>
<evidence type="ECO:0000313" key="4">
    <source>
        <dbReference type="EMBL" id="AYO31836.1"/>
    </source>
</evidence>
<keyword evidence="2 4" id="KW-0413">Isomerase</keyword>
<sequence length="143" mass="16034">MLKGIPDIISPELLKILHEMGHGDDLVIGDANFPAASNAKRLVRCDGHGVPEVLDAILQLFPLDIYVDHPVGLMQVVPGDNTIPEIQEEIRKIVCKYDDRGEKTIEYIERFAFYEKARDAYAIVATTERKLYGCVIIKKGVIK</sequence>
<dbReference type="GO" id="GO:0006004">
    <property type="term" value="P:fucose metabolic process"/>
    <property type="evidence" value="ECO:0007669"/>
    <property type="project" value="TreeGrafter"/>
</dbReference>
<dbReference type="GO" id="GO:0036373">
    <property type="term" value="F:L-fucose mutarotase activity"/>
    <property type="evidence" value="ECO:0007669"/>
    <property type="project" value="UniProtKB-EC"/>
</dbReference>
<dbReference type="InterPro" id="IPR050443">
    <property type="entry name" value="RbsD/FucU_mutarotase"/>
</dbReference>
<organism evidence="4 5">
    <name type="scientific">Biomaibacter acetigenes</name>
    <dbReference type="NCBI Taxonomy" id="2316383"/>
    <lineage>
        <taxon>Bacteria</taxon>
        <taxon>Bacillati</taxon>
        <taxon>Bacillota</taxon>
        <taxon>Clostridia</taxon>
        <taxon>Thermosediminibacterales</taxon>
        <taxon>Tepidanaerobacteraceae</taxon>
        <taxon>Biomaibacter</taxon>
    </lineage>
</organism>
<protein>
    <submittedName>
        <fullName evidence="4">Fucose isomerase</fullName>
    </submittedName>
</protein>
<dbReference type="AlphaFoldDB" id="A0A3G2R8R9"/>
<dbReference type="PANTHER" id="PTHR31690:SF4">
    <property type="entry name" value="FUCOSE MUTAROTASE"/>
    <property type="match status" value="1"/>
</dbReference>
<dbReference type="InterPro" id="IPR023750">
    <property type="entry name" value="RbsD-like_sf"/>
</dbReference>
<proteinExistence type="predicted"/>
<dbReference type="Pfam" id="PF05025">
    <property type="entry name" value="RbsD_FucU"/>
    <property type="match status" value="1"/>
</dbReference>
<dbReference type="Proteomes" id="UP000280960">
    <property type="component" value="Chromosome"/>
</dbReference>
<gene>
    <name evidence="4" type="ORF">D2962_15595</name>
</gene>
<dbReference type="Gene3D" id="3.40.1650.10">
    <property type="entry name" value="RbsD-like domain"/>
    <property type="match status" value="1"/>
</dbReference>
<dbReference type="InterPro" id="IPR007721">
    <property type="entry name" value="RbsD_FucU"/>
</dbReference>
<dbReference type="SUPFAM" id="SSF102546">
    <property type="entry name" value="RbsD-like"/>
    <property type="match status" value="1"/>
</dbReference>
<dbReference type="EMBL" id="CP033169">
    <property type="protein sequence ID" value="AYO31836.1"/>
    <property type="molecule type" value="Genomic_DNA"/>
</dbReference>
<reference evidence="4 5" key="1">
    <citation type="submission" date="2018-10" db="EMBL/GenBank/DDBJ databases">
        <authorList>
            <person name="Zhang X."/>
        </authorList>
    </citation>
    <scope>NUCLEOTIDE SEQUENCE [LARGE SCALE GENOMIC DNA]</scope>
    <source>
        <strain evidence="4 5">SK-G1</strain>
    </source>
</reference>